<organism evidence="3 4">
    <name type="scientific">Pseudomaricurvus hydrocarbonicus</name>
    <dbReference type="NCBI Taxonomy" id="1470433"/>
    <lineage>
        <taxon>Bacteria</taxon>
        <taxon>Pseudomonadati</taxon>
        <taxon>Pseudomonadota</taxon>
        <taxon>Gammaproteobacteria</taxon>
        <taxon>Cellvibrionales</taxon>
        <taxon>Cellvibrionaceae</taxon>
        <taxon>Pseudomaricurvus</taxon>
    </lineage>
</organism>
<dbReference type="AlphaFoldDB" id="A0A9E5JQS1"/>
<accession>A0A9E5JQS1</accession>
<feature type="chain" id="PRO_5038681140" description="DUF6268 domain-containing protein" evidence="1">
    <location>
        <begin position="31"/>
        <end position="324"/>
    </location>
</feature>
<evidence type="ECO:0000313" key="4">
    <source>
        <dbReference type="Proteomes" id="UP000787472"/>
    </source>
</evidence>
<name>A0A9E5JQS1_9GAMM</name>
<protein>
    <recommendedName>
        <fullName evidence="2">DUF6268 domain-containing protein</fullName>
    </recommendedName>
</protein>
<keyword evidence="4" id="KW-1185">Reference proteome</keyword>
<reference evidence="3" key="1">
    <citation type="submission" date="2020-03" db="EMBL/GenBank/DDBJ databases">
        <authorList>
            <person name="Guo F."/>
        </authorList>
    </citation>
    <scope>NUCLEOTIDE SEQUENCE</scope>
    <source>
        <strain evidence="3">JCM 30134</strain>
    </source>
</reference>
<comment type="caution">
    <text evidence="3">The sequence shown here is derived from an EMBL/GenBank/DDBJ whole genome shotgun (WGS) entry which is preliminary data.</text>
</comment>
<evidence type="ECO:0000259" key="2">
    <source>
        <dbReference type="Pfam" id="PF19783"/>
    </source>
</evidence>
<proteinExistence type="predicted"/>
<evidence type="ECO:0000256" key="1">
    <source>
        <dbReference type="SAM" id="SignalP"/>
    </source>
</evidence>
<keyword evidence="1" id="KW-0732">Signal</keyword>
<dbReference type="Pfam" id="PF19783">
    <property type="entry name" value="DUF6268"/>
    <property type="match status" value="1"/>
</dbReference>
<feature type="signal peptide" evidence="1">
    <location>
        <begin position="1"/>
        <end position="30"/>
    </location>
</feature>
<feature type="domain" description="DUF6268" evidence="2">
    <location>
        <begin position="111"/>
        <end position="304"/>
    </location>
</feature>
<evidence type="ECO:0000313" key="3">
    <source>
        <dbReference type="EMBL" id="NHO64977.1"/>
    </source>
</evidence>
<dbReference type="InterPro" id="IPR046235">
    <property type="entry name" value="DUF6268"/>
</dbReference>
<dbReference type="EMBL" id="JAAONZ010000003">
    <property type="protein sequence ID" value="NHO64977.1"/>
    <property type="molecule type" value="Genomic_DNA"/>
</dbReference>
<gene>
    <name evidence="3" type="ORF">G8770_05405</name>
</gene>
<sequence>MGTPYHPRLRGQLLVTLSVVCCAVPASVMAGEEPNFAQRFEAQFTASDIKFGSANSNVPFPATALLGSKHYTKALAEGPNSEQLEYDVDSYRQAAGIPIMLSPKDLLVVGEYLSWTEFNVLTDGVESFEIASIGLPLGWLRQLNPDWQLASFVMPFGHYTMLDTGDYWNWQYLGGVFTRFVQSDRLWWAFGFYADIAENDEDFYTPYVGASWAINEQWNLSAILPWPSLSYAPNSDWLIRLGASPSAASWSINVGSADANMNLDAWDFGLSVEYRFHGNFWLSAEAGVGGFRALRLSNSDIEDIDVDFSEGAFFGINVKYRPAL</sequence>
<dbReference type="Proteomes" id="UP000787472">
    <property type="component" value="Unassembled WGS sequence"/>
</dbReference>